<gene>
    <name evidence="1" type="ORF">VC34_30160</name>
</gene>
<reference evidence="1 2" key="1">
    <citation type="submission" date="2015-03" db="EMBL/GenBank/DDBJ databases">
        <title>Comparative genomics of Pseudomonas insights into diversity of traits involved in vanlence and defense.</title>
        <authorList>
            <person name="Qin Y."/>
        </authorList>
    </citation>
    <scope>NUCLEOTIDE SEQUENCE [LARGE SCALE GENOMIC DNA]</scope>
    <source>
        <strain evidence="1 2">C3</strain>
    </source>
</reference>
<evidence type="ECO:0000313" key="1">
    <source>
        <dbReference type="EMBL" id="KJZ33169.1"/>
    </source>
</evidence>
<name>A0A0F4SMN4_PSEFL</name>
<comment type="caution">
    <text evidence="1">The sequence shown here is derived from an EMBL/GenBank/DDBJ whole genome shotgun (WGS) entry which is preliminary data.</text>
</comment>
<dbReference type="EMBL" id="LACD01000058">
    <property type="protein sequence ID" value="KJZ33169.1"/>
    <property type="molecule type" value="Genomic_DNA"/>
</dbReference>
<sequence length="98" mass="11500">MIHYSTSEEIKACRAFALERNRQMFEEAQAMSRNAFALLESSDMDVELFDRYQAMRRKADLKFEEAIEHLRLLNEDFPPVSTSTQNAHHLLRQPEPIS</sequence>
<protein>
    <submittedName>
        <fullName evidence="1">Uncharacterized protein</fullName>
    </submittedName>
</protein>
<dbReference type="PATRIC" id="fig|294.131.peg.5793"/>
<dbReference type="Proteomes" id="UP000033500">
    <property type="component" value="Unassembled WGS sequence"/>
</dbReference>
<proteinExistence type="predicted"/>
<dbReference type="RefSeq" id="WP_046049877.1">
    <property type="nucleotide sequence ID" value="NZ_LACD01000058.1"/>
</dbReference>
<evidence type="ECO:0000313" key="2">
    <source>
        <dbReference type="Proteomes" id="UP000033500"/>
    </source>
</evidence>
<dbReference type="AlphaFoldDB" id="A0A0F4SMN4"/>
<accession>A0A0F4SMN4</accession>
<organism evidence="1 2">
    <name type="scientific">Pseudomonas fluorescens</name>
    <dbReference type="NCBI Taxonomy" id="294"/>
    <lineage>
        <taxon>Bacteria</taxon>
        <taxon>Pseudomonadati</taxon>
        <taxon>Pseudomonadota</taxon>
        <taxon>Gammaproteobacteria</taxon>
        <taxon>Pseudomonadales</taxon>
        <taxon>Pseudomonadaceae</taxon>
        <taxon>Pseudomonas</taxon>
    </lineage>
</organism>